<evidence type="ECO:0000256" key="1">
    <source>
        <dbReference type="SAM" id="MobiDB-lite"/>
    </source>
</evidence>
<keyword evidence="3" id="KW-1185">Reference proteome</keyword>
<organism evidence="2 3">
    <name type="scientific">Streptacidiphilus jiangxiensis</name>
    <dbReference type="NCBI Taxonomy" id="235985"/>
    <lineage>
        <taxon>Bacteria</taxon>
        <taxon>Bacillati</taxon>
        <taxon>Actinomycetota</taxon>
        <taxon>Actinomycetes</taxon>
        <taxon>Kitasatosporales</taxon>
        <taxon>Streptomycetaceae</taxon>
        <taxon>Streptacidiphilus</taxon>
    </lineage>
</organism>
<dbReference type="EMBL" id="FOAZ01000006">
    <property type="protein sequence ID" value="SEL18784.1"/>
    <property type="molecule type" value="Genomic_DNA"/>
</dbReference>
<feature type="compositionally biased region" description="Polar residues" evidence="1">
    <location>
        <begin position="11"/>
        <end position="23"/>
    </location>
</feature>
<dbReference type="AlphaFoldDB" id="A0A1H7N5T9"/>
<reference evidence="3" key="1">
    <citation type="submission" date="2016-10" db="EMBL/GenBank/DDBJ databases">
        <authorList>
            <person name="Varghese N."/>
        </authorList>
    </citation>
    <scope>NUCLEOTIDE SEQUENCE [LARGE SCALE GENOMIC DNA]</scope>
    <source>
        <strain evidence="3">DSM 45096 / BCRC 16803 / CGMCC 4.1857 / CIP 109030 / JCM 12277 / KCTC 19219 / NBRC 100920 / 33214</strain>
    </source>
</reference>
<feature type="region of interest" description="Disordered" evidence="1">
    <location>
        <begin position="1"/>
        <end position="25"/>
    </location>
</feature>
<evidence type="ECO:0000313" key="3">
    <source>
        <dbReference type="Proteomes" id="UP000183015"/>
    </source>
</evidence>
<evidence type="ECO:0008006" key="4">
    <source>
        <dbReference type="Google" id="ProtNLM"/>
    </source>
</evidence>
<protein>
    <recommendedName>
        <fullName evidence="4">HEAT repeat domain-containing protein</fullName>
    </recommendedName>
</protein>
<dbReference type="eggNOG" id="ENOG50320NI">
    <property type="taxonomic scope" value="Bacteria"/>
</dbReference>
<name>A0A1H7N5T9_STRJI</name>
<dbReference type="RefSeq" id="WP_042451057.1">
    <property type="nucleotide sequence ID" value="NZ_BBPN01000021.1"/>
</dbReference>
<evidence type="ECO:0000313" key="2">
    <source>
        <dbReference type="EMBL" id="SEL18784.1"/>
    </source>
</evidence>
<accession>A0A1H7N5T9</accession>
<dbReference type="Proteomes" id="UP000183015">
    <property type="component" value="Unassembled WGS sequence"/>
</dbReference>
<proteinExistence type="predicted"/>
<sequence length="409" mass="44791">MQRLDDRELQGLQSTVRSTTSPTERQEAARLLGTLSEEEQEIVTDGFLADDFPLSVASDIAQGMSGLARRFRERLADRLRGPAAASGPFEEDRIWAAEALAALGPEYRDEAVALLRAAIADPQQGRWESYRVAQLRWMAAVMLAEIDPALREEAAAVVHGNDIANESRENGLARAVHLREIGGAPAEEGTNMLLEALEHLDGDDDFRYDVEEALGLHDADQAEAAAVAEGARRALELTQEQADLRSALMELDALGLPNLVERYESGLAGASPDQAEALSGRYRDYVARATAADARAALTMSVDESAAVLRARLPEGSRDGIFVAWTDAAEPLLGDPALAAERKIVAGVWQELELSPYFGWHRPHRGERDEDYVVEIEALPEIGRRAVTLVYRHHPELRAVLLLWVLLGP</sequence>
<dbReference type="OrthoDB" id="4350551at2"/>
<gene>
    <name evidence="2" type="ORF">SAMN05414137_106221</name>
</gene>